<keyword evidence="2" id="KW-0472">Membrane</keyword>
<accession>A0A9E8S855</accession>
<keyword evidence="5" id="KW-1185">Reference proteome</keyword>
<evidence type="ECO:0000256" key="1">
    <source>
        <dbReference type="SAM" id="MobiDB-lite"/>
    </source>
</evidence>
<feature type="transmembrane region" description="Helical" evidence="2">
    <location>
        <begin position="6"/>
        <end position="25"/>
    </location>
</feature>
<sequence length="188" mass="20023">MDRLTPALIVILILLLAFALMLLGWRNRRRRQAGLGRPQPLPAGIGEPSIRVPVLYVATTRADAPLDRIAVHGLGFRSRGEVGVHPEGVVLALRGQEPVYVPAAAVRGATRATWTIDRVVEEGGLVMLAWTLDGTEVDSYLRVTDDRAAALHAALRAVAPADGAAPGSDASDSHPDEPALRPDERPAS</sequence>
<name>A0A9E8S855_9MICO</name>
<feature type="region of interest" description="Disordered" evidence="1">
    <location>
        <begin position="160"/>
        <end position="188"/>
    </location>
</feature>
<dbReference type="Proteomes" id="UP001164706">
    <property type="component" value="Chromosome"/>
</dbReference>
<evidence type="ECO:0000256" key="2">
    <source>
        <dbReference type="SAM" id="Phobius"/>
    </source>
</evidence>
<evidence type="ECO:0000259" key="3">
    <source>
        <dbReference type="Pfam" id="PF25362"/>
    </source>
</evidence>
<dbReference type="Pfam" id="PF25362">
    <property type="entry name" value="bPH_11"/>
    <property type="match status" value="1"/>
</dbReference>
<dbReference type="KEGG" id="mdb:OVN18_11750"/>
<keyword evidence="2" id="KW-0812">Transmembrane</keyword>
<feature type="compositionally biased region" description="Basic and acidic residues" evidence="1">
    <location>
        <begin position="171"/>
        <end position="188"/>
    </location>
</feature>
<evidence type="ECO:0000313" key="4">
    <source>
        <dbReference type="EMBL" id="WAB81200.1"/>
    </source>
</evidence>
<reference evidence="4" key="1">
    <citation type="submission" date="2022-11" db="EMBL/GenBank/DDBJ databases">
        <title>Description of Microcella daejonensis nov. sp, isolated from riverside soil.</title>
        <authorList>
            <person name="Molina K.M."/>
            <person name="Kim S.B."/>
        </authorList>
    </citation>
    <scope>NUCLEOTIDE SEQUENCE</scope>
    <source>
        <strain evidence="4">MMS21-STM12</strain>
    </source>
</reference>
<dbReference type="EMBL" id="CP113089">
    <property type="protein sequence ID" value="WAB81200.1"/>
    <property type="molecule type" value="Genomic_DNA"/>
</dbReference>
<dbReference type="AlphaFoldDB" id="A0A9E8S855"/>
<proteinExistence type="predicted"/>
<feature type="domain" description="PH" evidence="3">
    <location>
        <begin position="40"/>
        <end position="148"/>
    </location>
</feature>
<evidence type="ECO:0000313" key="5">
    <source>
        <dbReference type="Proteomes" id="UP001164706"/>
    </source>
</evidence>
<dbReference type="InterPro" id="IPR057446">
    <property type="entry name" value="PH_bac"/>
</dbReference>
<gene>
    <name evidence="4" type="ORF">OVN18_11750</name>
</gene>
<protein>
    <recommendedName>
        <fullName evidence="3">PH domain-containing protein</fullName>
    </recommendedName>
</protein>
<keyword evidence="2" id="KW-1133">Transmembrane helix</keyword>
<feature type="compositionally biased region" description="Low complexity" evidence="1">
    <location>
        <begin position="160"/>
        <end position="170"/>
    </location>
</feature>
<dbReference type="RefSeq" id="WP_267780965.1">
    <property type="nucleotide sequence ID" value="NZ_CP113089.1"/>
</dbReference>
<organism evidence="4 5">
    <name type="scientific">Microcella daejeonensis</name>
    <dbReference type="NCBI Taxonomy" id="2994971"/>
    <lineage>
        <taxon>Bacteria</taxon>
        <taxon>Bacillati</taxon>
        <taxon>Actinomycetota</taxon>
        <taxon>Actinomycetes</taxon>
        <taxon>Micrococcales</taxon>
        <taxon>Microbacteriaceae</taxon>
        <taxon>Microcella</taxon>
    </lineage>
</organism>